<dbReference type="InterPro" id="IPR001245">
    <property type="entry name" value="Ser-Thr/Tyr_kinase_cat_dom"/>
</dbReference>
<dbReference type="InterPro" id="IPR045845">
    <property type="entry name" value="BSK"/>
</dbReference>
<dbReference type="PANTHER" id="PTHR45863">
    <property type="entry name" value="SERINE/THREONINE-PROTEIN KINASE BSK5"/>
    <property type="match status" value="1"/>
</dbReference>
<evidence type="ECO:0000259" key="9">
    <source>
        <dbReference type="PROSITE" id="PS50011"/>
    </source>
</evidence>
<dbReference type="InterPro" id="IPR000719">
    <property type="entry name" value="Prot_kinase_dom"/>
</dbReference>
<dbReference type="InterPro" id="IPR011009">
    <property type="entry name" value="Kinase-like_dom_sf"/>
</dbReference>
<dbReference type="GO" id="GO:0004672">
    <property type="term" value="F:protein kinase activity"/>
    <property type="evidence" value="ECO:0007669"/>
    <property type="project" value="InterPro"/>
</dbReference>
<evidence type="ECO:0000256" key="5">
    <source>
        <dbReference type="ARBA" id="ARBA00022777"/>
    </source>
</evidence>
<evidence type="ECO:0000313" key="10">
    <source>
        <dbReference type="EMBL" id="THU73420.1"/>
    </source>
</evidence>
<protein>
    <recommendedName>
        <fullName evidence="9">Protein kinase domain-containing protein</fullName>
    </recommendedName>
</protein>
<comment type="caution">
    <text evidence="10">The sequence shown here is derived from an EMBL/GenBank/DDBJ whole genome shotgun (WGS) entry which is preliminary data.</text>
</comment>
<evidence type="ECO:0000256" key="3">
    <source>
        <dbReference type="ARBA" id="ARBA00022679"/>
    </source>
</evidence>
<dbReference type="Gene3D" id="3.30.200.20">
    <property type="entry name" value="Phosphorylase Kinase, domain 1"/>
    <property type="match status" value="1"/>
</dbReference>
<evidence type="ECO:0000256" key="1">
    <source>
        <dbReference type="ARBA" id="ARBA00004308"/>
    </source>
</evidence>
<dbReference type="PROSITE" id="PS50011">
    <property type="entry name" value="PROTEIN_KINASE_DOM"/>
    <property type="match status" value="1"/>
</dbReference>
<dbReference type="InterPro" id="IPR058209">
    <property type="entry name" value="TPR_BSK1_C"/>
</dbReference>
<gene>
    <name evidence="10" type="ORF">C4D60_Mb04t22640</name>
</gene>
<dbReference type="Gene3D" id="1.10.510.10">
    <property type="entry name" value="Transferase(Phosphotransferase) domain 1"/>
    <property type="match status" value="1"/>
</dbReference>
<dbReference type="Proteomes" id="UP000317650">
    <property type="component" value="Chromosome 4"/>
</dbReference>
<evidence type="ECO:0000256" key="2">
    <source>
        <dbReference type="ARBA" id="ARBA00022475"/>
    </source>
</evidence>
<reference evidence="10 11" key="1">
    <citation type="journal article" date="2019" name="Nat. Plants">
        <title>Genome sequencing of Musa balbisiana reveals subgenome evolution and function divergence in polyploid bananas.</title>
        <authorList>
            <person name="Yao X."/>
        </authorList>
    </citation>
    <scope>NUCLEOTIDE SEQUENCE [LARGE SCALE GENOMIC DNA]</scope>
    <source>
        <strain evidence="11">cv. DH-PKW</strain>
        <tissue evidence="10">Leaves</tissue>
    </source>
</reference>
<organism evidence="10 11">
    <name type="scientific">Musa balbisiana</name>
    <name type="common">Banana</name>
    <dbReference type="NCBI Taxonomy" id="52838"/>
    <lineage>
        <taxon>Eukaryota</taxon>
        <taxon>Viridiplantae</taxon>
        <taxon>Streptophyta</taxon>
        <taxon>Embryophyta</taxon>
        <taxon>Tracheophyta</taxon>
        <taxon>Spermatophyta</taxon>
        <taxon>Magnoliopsida</taxon>
        <taxon>Liliopsida</taxon>
        <taxon>Zingiberales</taxon>
        <taxon>Musaceae</taxon>
        <taxon>Musa</taxon>
    </lineage>
</organism>
<dbReference type="GO" id="GO:0009742">
    <property type="term" value="P:brassinosteroid mediated signaling pathway"/>
    <property type="evidence" value="ECO:0007669"/>
    <property type="project" value="InterPro"/>
</dbReference>
<dbReference type="Pfam" id="PF25575">
    <property type="entry name" value="TPR_BSK1_C"/>
    <property type="match status" value="1"/>
</dbReference>
<dbReference type="STRING" id="52838.A0A4S8KDX9"/>
<evidence type="ECO:0000313" key="11">
    <source>
        <dbReference type="Proteomes" id="UP000317650"/>
    </source>
</evidence>
<sequence length="303" mass="34843">MFCWDLHEEAWGVGKLRHRRLANLIGYCCDGEERLLVAEYMHNDTLAKHLFHYTVAFYIAEALEYCSNEGRSLYHDLNAYRVLFYENRLKLSTYTQDGDPRLSCFGLMKNSRDRKSYSTNLAYTPPEYLVNGRATPETVMFSFGTVVLDLLSGKCIPPTHVPSYIMLGIEKREEAPPAPHQPLSLTGEACSRMDLIAIHQILVMTYYRVDEVTNEEWTQQMRDVQGSEFIDVGAMISPTEYARRSLCHLKCDQADVVLRDTMHVQCLYPDWPTAFYMQAVALAKLNMQSDYLDMLQEAAALEE</sequence>
<keyword evidence="2" id="KW-1003">Cell membrane</keyword>
<evidence type="ECO:0000256" key="8">
    <source>
        <dbReference type="ARBA" id="ARBA00023288"/>
    </source>
</evidence>
<name>A0A4S8KDX9_MUSBA</name>
<keyword evidence="11" id="KW-1185">Reference proteome</keyword>
<dbReference type="Pfam" id="PF07714">
    <property type="entry name" value="PK_Tyr_Ser-Thr"/>
    <property type="match status" value="1"/>
</dbReference>
<dbReference type="SUPFAM" id="SSF56112">
    <property type="entry name" value="Protein kinase-like (PK-like)"/>
    <property type="match status" value="1"/>
</dbReference>
<feature type="domain" description="Protein kinase" evidence="9">
    <location>
        <begin position="1"/>
        <end position="303"/>
    </location>
</feature>
<dbReference type="PANTHER" id="PTHR45863:SF22">
    <property type="entry name" value="SERINE_THREONINE-PROTEIN KINASE BSK1"/>
    <property type="match status" value="1"/>
</dbReference>
<evidence type="ECO:0000256" key="6">
    <source>
        <dbReference type="ARBA" id="ARBA00022840"/>
    </source>
</evidence>
<proteinExistence type="predicted"/>
<evidence type="ECO:0000256" key="4">
    <source>
        <dbReference type="ARBA" id="ARBA00022741"/>
    </source>
</evidence>
<keyword evidence="8" id="KW-0449">Lipoprotein</keyword>
<dbReference type="GO" id="GO:0005524">
    <property type="term" value="F:ATP binding"/>
    <property type="evidence" value="ECO:0007669"/>
    <property type="project" value="UniProtKB-KW"/>
</dbReference>
<dbReference type="EMBL" id="PYDT01000001">
    <property type="protein sequence ID" value="THU73420.1"/>
    <property type="molecule type" value="Genomic_DNA"/>
</dbReference>
<dbReference type="GO" id="GO:0012505">
    <property type="term" value="C:endomembrane system"/>
    <property type="evidence" value="ECO:0007669"/>
    <property type="project" value="UniProtKB-SubCell"/>
</dbReference>
<keyword evidence="4" id="KW-0547">Nucleotide-binding</keyword>
<keyword evidence="3" id="KW-0808">Transferase</keyword>
<keyword evidence="5" id="KW-0418">Kinase</keyword>
<dbReference type="AlphaFoldDB" id="A0A4S8KDX9"/>
<keyword evidence="7" id="KW-0472">Membrane</keyword>
<keyword evidence="6" id="KW-0067">ATP-binding</keyword>
<accession>A0A4S8KDX9</accession>
<comment type="subcellular location">
    <subcellularLocation>
        <location evidence="1">Endomembrane system</location>
    </subcellularLocation>
</comment>
<evidence type="ECO:0000256" key="7">
    <source>
        <dbReference type="ARBA" id="ARBA00023136"/>
    </source>
</evidence>